<evidence type="ECO:0008006" key="4">
    <source>
        <dbReference type="Google" id="ProtNLM"/>
    </source>
</evidence>
<comment type="caution">
    <text evidence="2">The sequence shown here is derived from an EMBL/GenBank/DDBJ whole genome shotgun (WGS) entry which is preliminary data.</text>
</comment>
<reference evidence="2 3" key="1">
    <citation type="submission" date="2018-10" db="EMBL/GenBank/DDBJ databases">
        <title>Genomic Encyclopedia of Archaeal and Bacterial Type Strains, Phase II (KMG-II): from individual species to whole genera.</title>
        <authorList>
            <person name="Goeker M."/>
        </authorList>
    </citation>
    <scope>NUCLEOTIDE SEQUENCE [LARGE SCALE GENOMIC DNA]</scope>
    <source>
        <strain evidence="2 3">DSM 45657</strain>
    </source>
</reference>
<name>A0A421B4I1_9PSEU</name>
<dbReference type="AlphaFoldDB" id="A0A421B4I1"/>
<protein>
    <recommendedName>
        <fullName evidence="4">Tetratricopeptide repeat protein</fullName>
    </recommendedName>
</protein>
<evidence type="ECO:0000313" key="3">
    <source>
        <dbReference type="Proteomes" id="UP000282454"/>
    </source>
</evidence>
<proteinExistence type="predicted"/>
<sequence>MSLPLRPDGKTGYQSHSGIGPLRRELSAYKQDAGNIHELDSFADLAARVSHVSELRHAVAFDQLGSRLPSLLYALRLRWQRSAGAERERVFSLLAEAYYASSQYAYKLGYVDLSSLAVDRYEWAAAQSGDQLAVLVGDYQRAGGLIGTADWDTALVLLDKSRASLEAQVGGSDPATLAMWGNLHLKSGLAAARAGNQELADAHLTEARETTQRIGTDRDDYRLCFGPTNVDIWSVGLAVELCNGAEAVRRSANIRIPEGLPESALGTTSSTSPAATSTTAIATSR</sequence>
<accession>A0A421B4I1</accession>
<dbReference type="EMBL" id="RCDD01000002">
    <property type="protein sequence ID" value="RLK59281.1"/>
    <property type="molecule type" value="Genomic_DNA"/>
</dbReference>
<feature type="region of interest" description="Disordered" evidence="1">
    <location>
        <begin position="260"/>
        <end position="285"/>
    </location>
</feature>
<feature type="compositionally biased region" description="Low complexity" evidence="1">
    <location>
        <begin position="263"/>
        <end position="285"/>
    </location>
</feature>
<evidence type="ECO:0000256" key="1">
    <source>
        <dbReference type="SAM" id="MobiDB-lite"/>
    </source>
</evidence>
<gene>
    <name evidence="2" type="ORF">CLV68_3767</name>
</gene>
<evidence type="ECO:0000313" key="2">
    <source>
        <dbReference type="EMBL" id="RLK59281.1"/>
    </source>
</evidence>
<keyword evidence="3" id="KW-1185">Reference proteome</keyword>
<organism evidence="2 3">
    <name type="scientific">Actinokineospora cianjurensis</name>
    <dbReference type="NCBI Taxonomy" id="585224"/>
    <lineage>
        <taxon>Bacteria</taxon>
        <taxon>Bacillati</taxon>
        <taxon>Actinomycetota</taxon>
        <taxon>Actinomycetes</taxon>
        <taxon>Pseudonocardiales</taxon>
        <taxon>Pseudonocardiaceae</taxon>
        <taxon>Actinokineospora</taxon>
    </lineage>
</organism>
<dbReference type="Proteomes" id="UP000282454">
    <property type="component" value="Unassembled WGS sequence"/>
</dbReference>